<dbReference type="Proteomes" id="UP000565262">
    <property type="component" value="Unassembled WGS sequence"/>
</dbReference>
<feature type="chain" id="PRO_5032896152" evidence="1">
    <location>
        <begin position="24"/>
        <end position="173"/>
    </location>
</feature>
<organism evidence="2 3">
    <name type="scientific">Oceanospirillum sediminis</name>
    <dbReference type="NCBI Taxonomy" id="2760088"/>
    <lineage>
        <taxon>Bacteria</taxon>
        <taxon>Pseudomonadati</taxon>
        <taxon>Pseudomonadota</taxon>
        <taxon>Gammaproteobacteria</taxon>
        <taxon>Oceanospirillales</taxon>
        <taxon>Oceanospirillaceae</taxon>
        <taxon>Oceanospirillum</taxon>
    </lineage>
</organism>
<accession>A0A839IU27</accession>
<keyword evidence="1" id="KW-0732">Signal</keyword>
<feature type="signal peptide" evidence="1">
    <location>
        <begin position="1"/>
        <end position="23"/>
    </location>
</feature>
<dbReference type="Pfam" id="PF14352">
    <property type="entry name" value="DUF4402"/>
    <property type="match status" value="1"/>
</dbReference>
<dbReference type="AlphaFoldDB" id="A0A839IU27"/>
<dbReference type="RefSeq" id="WP_182810627.1">
    <property type="nucleotide sequence ID" value="NZ_JACJFM010000037.1"/>
</dbReference>
<dbReference type="EMBL" id="JACJFM010000037">
    <property type="protein sequence ID" value="MBB1488855.1"/>
    <property type="molecule type" value="Genomic_DNA"/>
</dbReference>
<gene>
    <name evidence="2" type="ORF">H4O21_19785</name>
</gene>
<name>A0A839IU27_9GAMM</name>
<proteinExistence type="predicted"/>
<sequence>MKKIFQRTGLALVVASAVTVAHAANNAVFDINAEIPADLDVATTQNMDFGLLNPGAGGGSVTIDTAGAINYGGDVTSAGGTVQPAVVTLDSSTANLKVSLDTPDVTLVNSADSNVTMTVSGFTYQGGAGAGSNEFTLDGTNTTTLNVGATLLVGGNQLSGTYTGQATVTATIL</sequence>
<evidence type="ECO:0000313" key="2">
    <source>
        <dbReference type="EMBL" id="MBB1488855.1"/>
    </source>
</evidence>
<evidence type="ECO:0000256" key="1">
    <source>
        <dbReference type="SAM" id="SignalP"/>
    </source>
</evidence>
<keyword evidence="3" id="KW-1185">Reference proteome</keyword>
<comment type="caution">
    <text evidence="2">The sequence shown here is derived from an EMBL/GenBank/DDBJ whole genome shotgun (WGS) entry which is preliminary data.</text>
</comment>
<evidence type="ECO:0000313" key="3">
    <source>
        <dbReference type="Proteomes" id="UP000565262"/>
    </source>
</evidence>
<dbReference type="InterPro" id="IPR025514">
    <property type="entry name" value="DUF4402"/>
</dbReference>
<reference evidence="2 3" key="1">
    <citation type="submission" date="2020-08" db="EMBL/GenBank/DDBJ databases">
        <title>Oceanospirillum sp. nov. isolated from marine sediment.</title>
        <authorList>
            <person name="Ji X."/>
        </authorList>
    </citation>
    <scope>NUCLEOTIDE SEQUENCE [LARGE SCALE GENOMIC DNA]</scope>
    <source>
        <strain evidence="2 3">D5</strain>
    </source>
</reference>
<protein>
    <submittedName>
        <fullName evidence="2">DUF4402 domain-containing protein</fullName>
    </submittedName>
</protein>